<sequence>MFQIEVAGLVIRIENRYPDVRELCRDYITGDDRKADICVSVSEEELQTEIDKSPEYFFGKGYAEGVVAYEKISNALPAFDAFVMHGSVVEVDGGAYAFSAESGTGKTTHTRYWKEVLKNRVSVINGDKPILRFNAEFCDRCYQKSGKTFDSCSMATVPQIEDLDSCSTIQNSELSDSTGENPSNALSSDTLLVYGTPWCGKEGWNTNTCALLKALCLLERGEKNEIFPIDAFEHLGELMGHFHLPGNGQVDMLKLMQLIDRMVNIVPVYRLRCTNDISAAETAIKYFRL</sequence>
<comment type="caution">
    <text evidence="1">The sequence shown here is derived from an EMBL/GenBank/DDBJ whole genome shotgun (WGS) entry which is preliminary data.</text>
</comment>
<protein>
    <submittedName>
        <fullName evidence="1">Uncharacterized protein</fullName>
    </submittedName>
</protein>
<accession>A0AC61PJ40</accession>
<keyword evidence="2" id="KW-1185">Reference proteome</keyword>
<dbReference type="EMBL" id="FWXZ01000001">
    <property type="protein sequence ID" value="SMC42399.1"/>
    <property type="molecule type" value="Genomic_DNA"/>
</dbReference>
<name>A0AC61PJ40_9FIRM</name>
<organism evidence="1 2">
    <name type="scientific">Aristaeella lactis</name>
    <dbReference type="NCBI Taxonomy" id="3046383"/>
    <lineage>
        <taxon>Bacteria</taxon>
        <taxon>Bacillati</taxon>
        <taxon>Bacillota</taxon>
        <taxon>Clostridia</taxon>
        <taxon>Eubacteriales</taxon>
        <taxon>Aristaeellaceae</taxon>
        <taxon>Aristaeella</taxon>
    </lineage>
</organism>
<reference evidence="1" key="1">
    <citation type="submission" date="2017-04" db="EMBL/GenBank/DDBJ databases">
        <authorList>
            <person name="Varghese N."/>
            <person name="Submissions S."/>
        </authorList>
    </citation>
    <scope>NUCLEOTIDE SEQUENCE</scope>
    <source>
        <strain evidence="1">WTE2008</strain>
    </source>
</reference>
<proteinExistence type="predicted"/>
<dbReference type="Proteomes" id="UP000192328">
    <property type="component" value="Unassembled WGS sequence"/>
</dbReference>
<evidence type="ECO:0000313" key="2">
    <source>
        <dbReference type="Proteomes" id="UP000192328"/>
    </source>
</evidence>
<gene>
    <name evidence="1" type="ORF">SAMN06297397_0854</name>
</gene>
<evidence type="ECO:0000313" key="1">
    <source>
        <dbReference type="EMBL" id="SMC42399.1"/>
    </source>
</evidence>